<sequence>MNNMIILLERIRELSAGISQQEHHIQMETLMNPLILNLDVNNLVGPRGMNVGQPGNQPITLENFASERLLHAISRNIEKLTTDHHFPLLDNWTYSQLERDIIGEPTGNLMHLCDVLEDLTMYGYGSDYFIRC</sequence>
<dbReference type="Proteomes" id="UP001367508">
    <property type="component" value="Unassembled WGS sequence"/>
</dbReference>
<dbReference type="AlphaFoldDB" id="A0AAN9LZJ0"/>
<proteinExistence type="predicted"/>
<protein>
    <submittedName>
        <fullName evidence="1">Uncharacterized protein</fullName>
    </submittedName>
</protein>
<reference evidence="1 2" key="1">
    <citation type="submission" date="2024-01" db="EMBL/GenBank/DDBJ databases">
        <title>The genomes of 5 underutilized Papilionoideae crops provide insights into root nodulation and disease resistanc.</title>
        <authorList>
            <person name="Jiang F."/>
        </authorList>
    </citation>
    <scope>NUCLEOTIDE SEQUENCE [LARGE SCALE GENOMIC DNA]</scope>
    <source>
        <strain evidence="1">LVBAO_FW01</strain>
        <tissue evidence="1">Leaves</tissue>
    </source>
</reference>
<comment type="caution">
    <text evidence="1">The sequence shown here is derived from an EMBL/GenBank/DDBJ whole genome shotgun (WGS) entry which is preliminary data.</text>
</comment>
<organism evidence="1 2">
    <name type="scientific">Canavalia gladiata</name>
    <name type="common">Sword bean</name>
    <name type="synonym">Dolichos gladiatus</name>
    <dbReference type="NCBI Taxonomy" id="3824"/>
    <lineage>
        <taxon>Eukaryota</taxon>
        <taxon>Viridiplantae</taxon>
        <taxon>Streptophyta</taxon>
        <taxon>Embryophyta</taxon>
        <taxon>Tracheophyta</taxon>
        <taxon>Spermatophyta</taxon>
        <taxon>Magnoliopsida</taxon>
        <taxon>eudicotyledons</taxon>
        <taxon>Gunneridae</taxon>
        <taxon>Pentapetalae</taxon>
        <taxon>rosids</taxon>
        <taxon>fabids</taxon>
        <taxon>Fabales</taxon>
        <taxon>Fabaceae</taxon>
        <taxon>Papilionoideae</taxon>
        <taxon>50 kb inversion clade</taxon>
        <taxon>NPAAA clade</taxon>
        <taxon>indigoferoid/millettioid clade</taxon>
        <taxon>Phaseoleae</taxon>
        <taxon>Canavalia</taxon>
    </lineage>
</organism>
<accession>A0AAN9LZJ0</accession>
<dbReference type="EMBL" id="JAYMYQ010000003">
    <property type="protein sequence ID" value="KAK7344696.1"/>
    <property type="molecule type" value="Genomic_DNA"/>
</dbReference>
<name>A0AAN9LZJ0_CANGL</name>
<keyword evidence="2" id="KW-1185">Reference proteome</keyword>
<gene>
    <name evidence="1" type="ORF">VNO77_14623</name>
</gene>
<evidence type="ECO:0000313" key="1">
    <source>
        <dbReference type="EMBL" id="KAK7344696.1"/>
    </source>
</evidence>
<evidence type="ECO:0000313" key="2">
    <source>
        <dbReference type="Proteomes" id="UP001367508"/>
    </source>
</evidence>